<dbReference type="EMBL" id="QVEU01000003">
    <property type="protein sequence ID" value="RGB76402.1"/>
    <property type="molecule type" value="Genomic_DNA"/>
</dbReference>
<dbReference type="AlphaFoldDB" id="A0A3E2TI91"/>
<dbReference type="InterPro" id="IPR000182">
    <property type="entry name" value="GNAT_dom"/>
</dbReference>
<name>A0A3E2TI91_9FIRM</name>
<organism evidence="2 3">
    <name type="scientific">Anaerococcus nagyae</name>
    <dbReference type="NCBI Taxonomy" id="1755241"/>
    <lineage>
        <taxon>Bacteria</taxon>
        <taxon>Bacillati</taxon>
        <taxon>Bacillota</taxon>
        <taxon>Tissierellia</taxon>
        <taxon>Tissierellales</taxon>
        <taxon>Peptoniphilaceae</taxon>
        <taxon>Anaerococcus</taxon>
    </lineage>
</organism>
<dbReference type="OrthoDB" id="9127144at2"/>
<dbReference type="CDD" id="cd04301">
    <property type="entry name" value="NAT_SF"/>
    <property type="match status" value="1"/>
</dbReference>
<dbReference type="PROSITE" id="PS51186">
    <property type="entry name" value="GNAT"/>
    <property type="match status" value="1"/>
</dbReference>
<sequence>MLDLLDISKASGKQYFETLYIKSFPEDERIDLADLYSLKEDGLIDIVNISDDNRDIGFAVIYFSDNVHLLSYFAIEPDLRSKGLGSKSLSLLKNTYKDLMIEIESTDLKDSDDYHLRNRRKAFYIRNGFKVLEDKVDYFGIEMELMSTTKDAGINDYFDTYNNIFDKEFIDENIKLISI</sequence>
<keyword evidence="3" id="KW-1185">Reference proteome</keyword>
<dbReference type="SUPFAM" id="SSF55729">
    <property type="entry name" value="Acyl-CoA N-acyltransferases (Nat)"/>
    <property type="match status" value="1"/>
</dbReference>
<reference evidence="2 3" key="1">
    <citation type="submission" date="2018-08" db="EMBL/GenBank/DDBJ databases">
        <title>A genome reference for cultivated species of the human gut microbiota.</title>
        <authorList>
            <person name="Zou Y."/>
            <person name="Xue W."/>
            <person name="Luo G."/>
        </authorList>
    </citation>
    <scope>NUCLEOTIDE SEQUENCE [LARGE SCALE GENOMIC DNA]</scope>
    <source>
        <strain evidence="2 3">OF01-3</strain>
    </source>
</reference>
<evidence type="ECO:0000313" key="3">
    <source>
        <dbReference type="Proteomes" id="UP000261011"/>
    </source>
</evidence>
<proteinExistence type="predicted"/>
<protein>
    <submittedName>
        <fullName evidence="2">N-acetyltransferase</fullName>
    </submittedName>
</protein>
<accession>A0A3E2TI91</accession>
<gene>
    <name evidence="2" type="ORF">DXA39_04325</name>
</gene>
<dbReference type="InterPro" id="IPR016181">
    <property type="entry name" value="Acyl_CoA_acyltransferase"/>
</dbReference>
<keyword evidence="2" id="KW-0808">Transferase</keyword>
<evidence type="ECO:0000313" key="2">
    <source>
        <dbReference type="EMBL" id="RGB76402.1"/>
    </source>
</evidence>
<dbReference type="Pfam" id="PF13508">
    <property type="entry name" value="Acetyltransf_7"/>
    <property type="match status" value="1"/>
</dbReference>
<dbReference type="Proteomes" id="UP000261011">
    <property type="component" value="Unassembled WGS sequence"/>
</dbReference>
<dbReference type="Gene3D" id="3.40.630.30">
    <property type="match status" value="1"/>
</dbReference>
<evidence type="ECO:0000259" key="1">
    <source>
        <dbReference type="PROSITE" id="PS51186"/>
    </source>
</evidence>
<feature type="domain" description="N-acetyltransferase" evidence="1">
    <location>
        <begin position="2"/>
        <end position="151"/>
    </location>
</feature>
<dbReference type="GO" id="GO:0016747">
    <property type="term" value="F:acyltransferase activity, transferring groups other than amino-acyl groups"/>
    <property type="evidence" value="ECO:0007669"/>
    <property type="project" value="InterPro"/>
</dbReference>
<comment type="caution">
    <text evidence="2">The sequence shown here is derived from an EMBL/GenBank/DDBJ whole genome shotgun (WGS) entry which is preliminary data.</text>
</comment>